<organism evidence="2">
    <name type="scientific">Fagus sylvatica</name>
    <name type="common">Beechnut</name>
    <dbReference type="NCBI Taxonomy" id="28930"/>
    <lineage>
        <taxon>Eukaryota</taxon>
        <taxon>Viridiplantae</taxon>
        <taxon>Streptophyta</taxon>
        <taxon>Embryophyta</taxon>
        <taxon>Tracheophyta</taxon>
        <taxon>Spermatophyta</taxon>
        <taxon>Magnoliopsida</taxon>
        <taxon>eudicotyledons</taxon>
        <taxon>Gunneridae</taxon>
        <taxon>Pentapetalae</taxon>
        <taxon>rosids</taxon>
        <taxon>fabids</taxon>
        <taxon>Fagales</taxon>
        <taxon>Fagaceae</taxon>
        <taxon>Fagus</taxon>
    </lineage>
</organism>
<dbReference type="AlphaFoldDB" id="A0A2N9GD22"/>
<reference evidence="2" key="1">
    <citation type="submission" date="2018-02" db="EMBL/GenBank/DDBJ databases">
        <authorList>
            <person name="Cohen D.B."/>
            <person name="Kent A.D."/>
        </authorList>
    </citation>
    <scope>NUCLEOTIDE SEQUENCE</scope>
</reference>
<accession>A0A2N9GD22</accession>
<evidence type="ECO:0000256" key="1">
    <source>
        <dbReference type="SAM" id="Phobius"/>
    </source>
</evidence>
<evidence type="ECO:0000313" key="2">
    <source>
        <dbReference type="EMBL" id="SPC97395.1"/>
    </source>
</evidence>
<sequence length="207" mass="23012">MEEEEAEIGVVEEARAFVCGSRPNHGCFAANNGGRRGGDVEEAKAVENEDLELLSLLPQTTKRRLLFCLSTFLFYNIHLLIFPFLAFSGFKKNQFFESSQFGPIKSAEEEEETNVGTNDCLAVVPWIPSQFPPMPATQLEGPELMDAEETGVSTMDIEEDNNAGIEQVHTNVNVGGGGSEGLHQWQQQHCLYPPFPQNTSTPITWFR</sequence>
<keyword evidence="1" id="KW-0812">Transmembrane</keyword>
<gene>
    <name evidence="2" type="ORF">FSB_LOCUS25277</name>
</gene>
<dbReference type="PANTHER" id="PTHR35510">
    <property type="entry name" value="DBH-LIKE MONOOXYGENASE"/>
    <property type="match status" value="1"/>
</dbReference>
<protein>
    <submittedName>
        <fullName evidence="2">Uncharacterized protein</fullName>
    </submittedName>
</protein>
<name>A0A2N9GD22_FAGSY</name>
<proteinExistence type="predicted"/>
<dbReference type="EMBL" id="OIVN01001768">
    <property type="protein sequence ID" value="SPC97395.1"/>
    <property type="molecule type" value="Genomic_DNA"/>
</dbReference>
<feature type="transmembrane region" description="Helical" evidence="1">
    <location>
        <begin position="65"/>
        <end position="90"/>
    </location>
</feature>
<keyword evidence="1" id="KW-1133">Transmembrane helix</keyword>
<dbReference type="PANTHER" id="PTHR35510:SF1">
    <property type="entry name" value="DBH-LIKE MONOOXYGENASE"/>
    <property type="match status" value="1"/>
</dbReference>
<keyword evidence="1" id="KW-0472">Membrane</keyword>